<evidence type="ECO:0000313" key="2">
    <source>
        <dbReference type="EMBL" id="VEI24189.1"/>
    </source>
</evidence>
<feature type="transmembrane region" description="Helical" evidence="1">
    <location>
        <begin position="99"/>
        <end position="118"/>
    </location>
</feature>
<feature type="transmembrane region" description="Helical" evidence="1">
    <location>
        <begin position="184"/>
        <end position="204"/>
    </location>
</feature>
<keyword evidence="1" id="KW-1133">Transmembrane helix</keyword>
<keyword evidence="1" id="KW-0812">Transmembrane</keyword>
<gene>
    <name evidence="2" type="ORF">NCTC10207_01953</name>
</gene>
<accession>A0A7Z9D5L2</accession>
<feature type="transmembrane region" description="Helical" evidence="1">
    <location>
        <begin position="42"/>
        <end position="60"/>
    </location>
</feature>
<dbReference type="Proteomes" id="UP000282386">
    <property type="component" value="Chromosome"/>
</dbReference>
<organism evidence="2 3">
    <name type="scientific">Rothia aeria</name>
    <dbReference type="NCBI Taxonomy" id="172042"/>
    <lineage>
        <taxon>Bacteria</taxon>
        <taxon>Bacillati</taxon>
        <taxon>Actinomycetota</taxon>
        <taxon>Actinomycetes</taxon>
        <taxon>Micrococcales</taxon>
        <taxon>Micrococcaceae</taxon>
        <taxon>Rothia</taxon>
    </lineage>
</organism>
<keyword evidence="1" id="KW-0472">Membrane</keyword>
<proteinExistence type="predicted"/>
<feature type="transmembrane region" description="Helical" evidence="1">
    <location>
        <begin position="66"/>
        <end position="87"/>
    </location>
</feature>
<reference evidence="2 3" key="1">
    <citation type="submission" date="2018-12" db="EMBL/GenBank/DDBJ databases">
        <authorList>
            <consortium name="Pathogen Informatics"/>
        </authorList>
    </citation>
    <scope>NUCLEOTIDE SEQUENCE [LARGE SCALE GENOMIC DNA]</scope>
    <source>
        <strain evidence="2 3">NCTC10207</strain>
    </source>
</reference>
<sequence length="269" mass="28078">MRYAANAYARRAFTPCYTPCACTETDAHTLCIPTRTALMGRAWAISGTAVLLGAAGHTLAGASAPHLMLLILCTALGALMSLGLLLVMSRMRNRIPQALTAGTALGAVAVQALLHTLFNLSHAPSLAGEHIAAAHASTAAHGAHTHTLHNHVLPGNTPYDYAPPGGGVDGTHTLTHTAAEHAHMPMFGVHLAAAIASLGVLYSAERTLARLIRLLAMKVRALGAALFTPPAVLPLLGRRILLYIPNAPATGRVATLKYCRIERGPPAFV</sequence>
<dbReference type="RefSeq" id="WP_126500508.1">
    <property type="nucleotide sequence ID" value="NZ_LR134479.1"/>
</dbReference>
<name>A0A7Z9D5L2_9MICC</name>
<dbReference type="EMBL" id="LR134479">
    <property type="protein sequence ID" value="VEI24189.1"/>
    <property type="molecule type" value="Genomic_DNA"/>
</dbReference>
<evidence type="ECO:0000313" key="3">
    <source>
        <dbReference type="Proteomes" id="UP000282386"/>
    </source>
</evidence>
<protein>
    <submittedName>
        <fullName evidence="2">Uncharacterized protein</fullName>
    </submittedName>
</protein>
<dbReference type="AlphaFoldDB" id="A0A7Z9D5L2"/>
<evidence type="ECO:0000256" key="1">
    <source>
        <dbReference type="SAM" id="Phobius"/>
    </source>
</evidence>